<dbReference type="Proteomes" id="UP000628463">
    <property type="component" value="Unassembled WGS sequence"/>
</dbReference>
<dbReference type="InterPro" id="IPR052345">
    <property type="entry name" value="Rad_response_metalloprotease"/>
</dbReference>
<dbReference type="Gene3D" id="1.10.10.2910">
    <property type="match status" value="1"/>
</dbReference>
<proteinExistence type="predicted"/>
<organism evidence="2 3">
    <name type="scientific">Lachnospira hominis</name>
    <name type="common">ex Liu et al. 2021</name>
    <dbReference type="NCBI Taxonomy" id="2763051"/>
    <lineage>
        <taxon>Bacteria</taxon>
        <taxon>Bacillati</taxon>
        <taxon>Bacillota</taxon>
        <taxon>Clostridia</taxon>
        <taxon>Lachnospirales</taxon>
        <taxon>Lachnospiraceae</taxon>
        <taxon>Lachnospira</taxon>
    </lineage>
</organism>
<feature type="domain" description="IrrE N-terminal-like" evidence="1">
    <location>
        <begin position="31"/>
        <end position="134"/>
    </location>
</feature>
<comment type="caution">
    <text evidence="2">The sequence shown here is derived from an EMBL/GenBank/DDBJ whole genome shotgun (WGS) entry which is preliminary data.</text>
</comment>
<reference evidence="2 3" key="1">
    <citation type="submission" date="2020-08" db="EMBL/GenBank/DDBJ databases">
        <title>Genome public.</title>
        <authorList>
            <person name="Liu C."/>
            <person name="Sun Q."/>
        </authorList>
    </citation>
    <scope>NUCLEOTIDE SEQUENCE [LARGE SCALE GENOMIC DNA]</scope>
    <source>
        <strain evidence="2 3">NSJ-43</strain>
    </source>
</reference>
<dbReference type="PANTHER" id="PTHR43236">
    <property type="entry name" value="ANTITOXIN HIGA1"/>
    <property type="match status" value="1"/>
</dbReference>
<keyword evidence="3" id="KW-1185">Reference proteome</keyword>
<dbReference type="Pfam" id="PF06114">
    <property type="entry name" value="Peptidase_M78"/>
    <property type="match status" value="1"/>
</dbReference>
<dbReference type="EMBL" id="JACOPD010000002">
    <property type="protein sequence ID" value="MBC5680151.1"/>
    <property type="molecule type" value="Genomic_DNA"/>
</dbReference>
<dbReference type="PANTHER" id="PTHR43236:SF1">
    <property type="entry name" value="BLL7220 PROTEIN"/>
    <property type="match status" value="1"/>
</dbReference>
<evidence type="ECO:0000259" key="1">
    <source>
        <dbReference type="Pfam" id="PF06114"/>
    </source>
</evidence>
<accession>A0ABR7G068</accession>
<protein>
    <submittedName>
        <fullName evidence="2">ImmA/IrrE family metallo-endopeptidase</fullName>
    </submittedName>
</protein>
<evidence type="ECO:0000313" key="3">
    <source>
        <dbReference type="Proteomes" id="UP000628463"/>
    </source>
</evidence>
<dbReference type="InterPro" id="IPR010359">
    <property type="entry name" value="IrrE_HExxH"/>
</dbReference>
<name>A0ABR7G068_9FIRM</name>
<dbReference type="RefSeq" id="WP_186836277.1">
    <property type="nucleotide sequence ID" value="NZ_JACOPD010000002.1"/>
</dbReference>
<evidence type="ECO:0000313" key="2">
    <source>
        <dbReference type="EMBL" id="MBC5680151.1"/>
    </source>
</evidence>
<gene>
    <name evidence="2" type="ORF">H8S01_04140</name>
</gene>
<sequence length="147" mass="17298">MRAQSEYYYVVKKLAEDLRENYYTRNPFELAEKYGIRVVVSKMLPIDRKAYTIRSDNYPTIIIINGRYEHKSQLVLCAHELEHALLHSDDINNFAVTSKNAFKNVEYEANLFAVSLLFNENDFNMKVLNMSNYLLKQVLDYNIAVEE</sequence>